<dbReference type="Pfam" id="PF00486">
    <property type="entry name" value="Trans_reg_C"/>
    <property type="match status" value="1"/>
</dbReference>
<dbReference type="CDD" id="cd00383">
    <property type="entry name" value="trans_reg_C"/>
    <property type="match status" value="1"/>
</dbReference>
<dbReference type="OrthoDB" id="9802426at2"/>
<dbReference type="GO" id="GO:0032993">
    <property type="term" value="C:protein-DNA complex"/>
    <property type="evidence" value="ECO:0007669"/>
    <property type="project" value="TreeGrafter"/>
</dbReference>
<proteinExistence type="predicted"/>
<dbReference type="AlphaFoldDB" id="A0A211ZGL6"/>
<dbReference type="Gene3D" id="6.10.250.690">
    <property type="match status" value="1"/>
</dbReference>
<comment type="caution">
    <text evidence="6">The sequence shown here is derived from an EMBL/GenBank/DDBJ whole genome shotgun (WGS) entry which is preliminary data.</text>
</comment>
<sequence length="224" mass="24636">MTRILLIEDEPDMARLVSGGLAKSGFLVDRAATHTEAELALAAARYGLVLLDRRLRGAEGLSLLPAARRLQPGTPVIVLTALDRLDEKVRGLDAGADDYLTKPFFAEELLARIRAALRRPGAEPALPLVCGRLRFAPDRREVTIGDGPVVFNRRELLVLEALIRRAGRVVQRAALLDAVYGMEDDVLPKSLDGHVSRLRRRLVELESGAEIHPVRNVGYMLRAV</sequence>
<evidence type="ECO:0000256" key="1">
    <source>
        <dbReference type="ARBA" id="ARBA00023125"/>
    </source>
</evidence>
<organism evidence="6 7">
    <name type="scientific">Inquilinus limosus</name>
    <dbReference type="NCBI Taxonomy" id="171674"/>
    <lineage>
        <taxon>Bacteria</taxon>
        <taxon>Pseudomonadati</taxon>
        <taxon>Pseudomonadota</taxon>
        <taxon>Alphaproteobacteria</taxon>
        <taxon>Rhodospirillales</taxon>
        <taxon>Rhodospirillaceae</taxon>
        <taxon>Inquilinus</taxon>
    </lineage>
</organism>
<dbReference type="Gene3D" id="3.40.50.2300">
    <property type="match status" value="1"/>
</dbReference>
<feature type="modified residue" description="4-aspartylphosphate" evidence="2">
    <location>
        <position position="52"/>
    </location>
</feature>
<feature type="domain" description="OmpR/PhoB-type" evidence="5">
    <location>
        <begin position="124"/>
        <end position="223"/>
    </location>
</feature>
<name>A0A211ZGL6_9PROT</name>
<dbReference type="Gene3D" id="1.10.10.10">
    <property type="entry name" value="Winged helix-like DNA-binding domain superfamily/Winged helix DNA-binding domain"/>
    <property type="match status" value="1"/>
</dbReference>
<dbReference type="GO" id="GO:0000976">
    <property type="term" value="F:transcription cis-regulatory region binding"/>
    <property type="evidence" value="ECO:0007669"/>
    <property type="project" value="TreeGrafter"/>
</dbReference>
<dbReference type="GO" id="GO:0000156">
    <property type="term" value="F:phosphorelay response regulator activity"/>
    <property type="evidence" value="ECO:0007669"/>
    <property type="project" value="TreeGrafter"/>
</dbReference>
<evidence type="ECO:0000256" key="2">
    <source>
        <dbReference type="PROSITE-ProRule" id="PRU00169"/>
    </source>
</evidence>
<dbReference type="PANTHER" id="PTHR48111">
    <property type="entry name" value="REGULATOR OF RPOS"/>
    <property type="match status" value="1"/>
</dbReference>
<accession>A0A211ZGL6</accession>
<dbReference type="SMART" id="SM00862">
    <property type="entry name" value="Trans_reg_C"/>
    <property type="match status" value="1"/>
</dbReference>
<evidence type="ECO:0000259" key="5">
    <source>
        <dbReference type="PROSITE" id="PS51755"/>
    </source>
</evidence>
<dbReference type="RefSeq" id="WP_088154166.1">
    <property type="nucleotide sequence ID" value="NZ_NHON01000061.1"/>
</dbReference>
<keyword evidence="1 3" id="KW-0238">DNA-binding</keyword>
<evidence type="ECO:0000313" key="6">
    <source>
        <dbReference type="EMBL" id="OWJ64336.1"/>
    </source>
</evidence>
<dbReference type="SMART" id="SM00448">
    <property type="entry name" value="REC"/>
    <property type="match status" value="1"/>
</dbReference>
<dbReference type="InterPro" id="IPR001789">
    <property type="entry name" value="Sig_transdc_resp-reg_receiver"/>
</dbReference>
<protein>
    <recommendedName>
        <fullName evidence="8">DNA-binding response regulator</fullName>
    </recommendedName>
</protein>
<dbReference type="SUPFAM" id="SSF52172">
    <property type="entry name" value="CheY-like"/>
    <property type="match status" value="1"/>
</dbReference>
<dbReference type="Pfam" id="PF00072">
    <property type="entry name" value="Response_reg"/>
    <property type="match status" value="1"/>
</dbReference>
<dbReference type="InterPro" id="IPR039420">
    <property type="entry name" value="WalR-like"/>
</dbReference>
<dbReference type="PROSITE" id="PS50110">
    <property type="entry name" value="RESPONSE_REGULATORY"/>
    <property type="match status" value="1"/>
</dbReference>
<dbReference type="GO" id="GO:0006355">
    <property type="term" value="P:regulation of DNA-templated transcription"/>
    <property type="evidence" value="ECO:0007669"/>
    <property type="project" value="InterPro"/>
</dbReference>
<evidence type="ECO:0000256" key="3">
    <source>
        <dbReference type="PROSITE-ProRule" id="PRU01091"/>
    </source>
</evidence>
<dbReference type="InterPro" id="IPR011006">
    <property type="entry name" value="CheY-like_superfamily"/>
</dbReference>
<keyword evidence="7" id="KW-1185">Reference proteome</keyword>
<dbReference type="InterPro" id="IPR036388">
    <property type="entry name" value="WH-like_DNA-bd_sf"/>
</dbReference>
<dbReference type="InterPro" id="IPR001867">
    <property type="entry name" value="OmpR/PhoB-type_DNA-bd"/>
</dbReference>
<dbReference type="GO" id="GO:0005829">
    <property type="term" value="C:cytosol"/>
    <property type="evidence" value="ECO:0007669"/>
    <property type="project" value="TreeGrafter"/>
</dbReference>
<evidence type="ECO:0000313" key="7">
    <source>
        <dbReference type="Proteomes" id="UP000196655"/>
    </source>
</evidence>
<dbReference type="EMBL" id="NHON01000061">
    <property type="protein sequence ID" value="OWJ64336.1"/>
    <property type="molecule type" value="Genomic_DNA"/>
</dbReference>
<feature type="DNA-binding region" description="OmpR/PhoB-type" evidence="3">
    <location>
        <begin position="124"/>
        <end position="223"/>
    </location>
</feature>
<dbReference type="PANTHER" id="PTHR48111:SF36">
    <property type="entry name" value="TRANSCRIPTIONAL REGULATORY PROTEIN CUTR"/>
    <property type="match status" value="1"/>
</dbReference>
<gene>
    <name evidence="6" type="ORF">BWR60_25270</name>
</gene>
<dbReference type="Proteomes" id="UP000196655">
    <property type="component" value="Unassembled WGS sequence"/>
</dbReference>
<evidence type="ECO:0000259" key="4">
    <source>
        <dbReference type="PROSITE" id="PS50110"/>
    </source>
</evidence>
<evidence type="ECO:0008006" key="8">
    <source>
        <dbReference type="Google" id="ProtNLM"/>
    </source>
</evidence>
<reference evidence="7" key="1">
    <citation type="submission" date="2017-05" db="EMBL/GenBank/DDBJ databases">
        <authorList>
            <person name="Macchi M."/>
            <person name="Festa S."/>
            <person name="Coppotelli B.M."/>
            <person name="Morelli I.S."/>
        </authorList>
    </citation>
    <scope>NUCLEOTIDE SEQUENCE [LARGE SCALE GENOMIC DNA]</scope>
    <source>
        <strain evidence="7">I</strain>
    </source>
</reference>
<feature type="domain" description="Response regulatory" evidence="4">
    <location>
        <begin position="3"/>
        <end position="117"/>
    </location>
</feature>
<keyword evidence="2" id="KW-0597">Phosphoprotein</keyword>
<dbReference type="PROSITE" id="PS51755">
    <property type="entry name" value="OMPR_PHOB"/>
    <property type="match status" value="1"/>
</dbReference>